<keyword evidence="4" id="KW-1185">Reference proteome</keyword>
<evidence type="ECO:0000256" key="2">
    <source>
        <dbReference type="ARBA" id="ARBA00022525"/>
    </source>
</evidence>
<dbReference type="RefSeq" id="WP_085828279.1">
    <property type="nucleotide sequence ID" value="NZ_FWFJ01000044.1"/>
</dbReference>
<dbReference type="Proteomes" id="UP000194012">
    <property type="component" value="Unassembled WGS sequence"/>
</dbReference>
<evidence type="ECO:0000313" key="3">
    <source>
        <dbReference type="EMBL" id="SLN70230.1"/>
    </source>
</evidence>
<dbReference type="AlphaFoldDB" id="A0A1X7A4R0"/>
<comment type="subcellular location">
    <subcellularLocation>
        <location evidence="1">Secreted</location>
    </subcellularLocation>
</comment>
<sequence length="948" mass="95473">MVGLRYIATVSVGDDRYSSGITDLSVVATTTGAKLYSTNRPGEINGEVRGGLAAYDVTGPGAALRMSQRDFDGNIGRLGTPKIAVVSYDQGSFILPTGVTAGYQSAWALNGDGNLTSEMNLSDNSLSLSNLLALTQLVTGSVGYVVASLSGTGGIGVYSLDGQGGMSLEGRADTSGPDITDMAQITLGGAAFVIGVSPIDDVIVSYRVDAGGQPRAVDRLDSLESGVGFSTAHLVATATVEGTGYAIVGGAGSSSLTVLRVTPQGQLIPVEHLVDGLDTRFQNVTALETFTIGDRSFVLVGGADDGVTLMALLGDGRLIHLDTLADTQPTTLQNVTAIAAVQTGASAQVFVTSESETGITQFSFDLGQTGVMQTGGAGSITGTAGADVLTAGSGTTDLTGGAGDDILRASAEGGDLRMLGGLGADIFVAEHNGHTLYIDDFQLGYDRIDLSLFPMLRSTQQLEITRTGQGAIISFRDTDIVVRSSIGQAIAPESFLHEDMLALTRYDPPQNPQNFTGTARSEQLALGGPGGMALGMEGNDTITSSWGDATIGGGAGDDLIVAGSGRNLIYGGAGSDTVQGGSGADEIWGGGVGNNRLLGNEGNDTITGGDGADLLGGGEGDDALFGGAGNDEIYLGVGNDFSGGGAGNDLIIGGAGTNLIYTGLGRDEVQGGWGRDIIVGGGGPNRLFGNDGNDWMRAGDAGDLLAGGAGDDELYGGAGDDAIYLGLGNDFVGGGAGNDLIIGVAGTNLIYTGLGRDEVQGGWGRDIIVGGGGPNRLFGNDGNDWMRAGDAGDLLAGGAGDDEMYGGAGDDAIYLGLGNDFVGAGAGNDLITAGAGRNTIYASIGNDTIHSGTGRDFISGGAGADVFVFASAAHAGNGAQRDLIADFVPGQDMIDLTAMGMSFGFSLGRAGVTTIDGFVLGDVNGDGIHDFSIQVWQAGLLGVEDFIL</sequence>
<accession>A0A1X7A4R0</accession>
<dbReference type="InterPro" id="IPR011049">
    <property type="entry name" value="Serralysin-like_metalloprot_C"/>
</dbReference>
<dbReference type="Pfam" id="PF00353">
    <property type="entry name" value="HemolysinCabind"/>
    <property type="match status" value="8"/>
</dbReference>
<dbReference type="GO" id="GO:0005509">
    <property type="term" value="F:calcium ion binding"/>
    <property type="evidence" value="ECO:0007669"/>
    <property type="project" value="InterPro"/>
</dbReference>
<dbReference type="InterPro" id="IPR050557">
    <property type="entry name" value="RTX_toxin/Mannuronan_C5-epim"/>
</dbReference>
<dbReference type="PANTHER" id="PTHR38340">
    <property type="entry name" value="S-LAYER PROTEIN"/>
    <property type="match status" value="1"/>
</dbReference>
<keyword evidence="2" id="KW-0964">Secreted</keyword>
<gene>
    <name evidence="3" type="primary">cya_9</name>
    <name evidence="3" type="ORF">ROG8370_03345</name>
</gene>
<reference evidence="4" key="1">
    <citation type="submission" date="2017-03" db="EMBL/GenBank/DDBJ databases">
        <authorList>
            <person name="Rodrigo-Torres L."/>
            <person name="Arahal R.D."/>
            <person name="Lucena T."/>
        </authorList>
    </citation>
    <scope>NUCLEOTIDE SEQUENCE [LARGE SCALE GENOMIC DNA]</scope>
    <source>
        <strain evidence="4">CECT 8370</strain>
    </source>
</reference>
<dbReference type="OrthoDB" id="9342475at2"/>
<dbReference type="Gene3D" id="2.150.10.10">
    <property type="entry name" value="Serralysin-like metalloprotease, C-terminal"/>
    <property type="match status" value="6"/>
</dbReference>
<dbReference type="GO" id="GO:0005576">
    <property type="term" value="C:extracellular region"/>
    <property type="evidence" value="ECO:0007669"/>
    <property type="project" value="UniProtKB-SubCell"/>
</dbReference>
<organism evidence="3 4">
    <name type="scientific">Roseovarius gaetbuli</name>
    <dbReference type="NCBI Taxonomy" id="1356575"/>
    <lineage>
        <taxon>Bacteria</taxon>
        <taxon>Pseudomonadati</taxon>
        <taxon>Pseudomonadota</taxon>
        <taxon>Alphaproteobacteria</taxon>
        <taxon>Rhodobacterales</taxon>
        <taxon>Roseobacteraceae</taxon>
        <taxon>Roseovarius</taxon>
    </lineage>
</organism>
<evidence type="ECO:0000256" key="1">
    <source>
        <dbReference type="ARBA" id="ARBA00004613"/>
    </source>
</evidence>
<dbReference type="PANTHER" id="PTHR38340:SF1">
    <property type="entry name" value="S-LAYER PROTEIN"/>
    <property type="match status" value="1"/>
</dbReference>
<dbReference type="SUPFAM" id="SSF51120">
    <property type="entry name" value="beta-Roll"/>
    <property type="match status" value="4"/>
</dbReference>
<dbReference type="InterPro" id="IPR018511">
    <property type="entry name" value="Hemolysin-typ_Ca-bd_CS"/>
</dbReference>
<dbReference type="PRINTS" id="PR00313">
    <property type="entry name" value="CABNDNGRPT"/>
</dbReference>
<evidence type="ECO:0000313" key="4">
    <source>
        <dbReference type="Proteomes" id="UP000194012"/>
    </source>
</evidence>
<dbReference type="EMBL" id="FWFJ01000044">
    <property type="protein sequence ID" value="SLN70230.1"/>
    <property type="molecule type" value="Genomic_DNA"/>
</dbReference>
<protein>
    <submittedName>
        <fullName evidence="3">Bifunctional hemolysin/adenylate cyclase</fullName>
    </submittedName>
</protein>
<name>A0A1X7A4R0_9RHOB</name>
<dbReference type="InterPro" id="IPR001343">
    <property type="entry name" value="Hemolysn_Ca-bd"/>
</dbReference>
<dbReference type="PROSITE" id="PS00330">
    <property type="entry name" value="HEMOLYSIN_CALCIUM"/>
    <property type="match status" value="4"/>
</dbReference>
<proteinExistence type="predicted"/>